<name>A0ABD1KZV2_9FABA</name>
<gene>
    <name evidence="2" type="ORF">Fmac_030667</name>
</gene>
<protein>
    <submittedName>
        <fullName evidence="2">Uncharacterized protein</fullName>
    </submittedName>
</protein>
<organism evidence="2 3">
    <name type="scientific">Flemingia macrophylla</name>
    <dbReference type="NCBI Taxonomy" id="520843"/>
    <lineage>
        <taxon>Eukaryota</taxon>
        <taxon>Viridiplantae</taxon>
        <taxon>Streptophyta</taxon>
        <taxon>Embryophyta</taxon>
        <taxon>Tracheophyta</taxon>
        <taxon>Spermatophyta</taxon>
        <taxon>Magnoliopsida</taxon>
        <taxon>eudicotyledons</taxon>
        <taxon>Gunneridae</taxon>
        <taxon>Pentapetalae</taxon>
        <taxon>rosids</taxon>
        <taxon>fabids</taxon>
        <taxon>Fabales</taxon>
        <taxon>Fabaceae</taxon>
        <taxon>Papilionoideae</taxon>
        <taxon>50 kb inversion clade</taxon>
        <taxon>NPAAA clade</taxon>
        <taxon>indigoferoid/millettioid clade</taxon>
        <taxon>Phaseoleae</taxon>
        <taxon>Flemingia</taxon>
    </lineage>
</organism>
<comment type="caution">
    <text evidence="2">The sequence shown here is derived from an EMBL/GenBank/DDBJ whole genome shotgun (WGS) entry which is preliminary data.</text>
</comment>
<feature type="region of interest" description="Disordered" evidence="1">
    <location>
        <begin position="1"/>
        <end position="53"/>
    </location>
</feature>
<dbReference type="Proteomes" id="UP001603857">
    <property type="component" value="Unassembled WGS sequence"/>
</dbReference>
<dbReference type="AlphaFoldDB" id="A0ABD1KZV2"/>
<feature type="compositionally biased region" description="Polar residues" evidence="1">
    <location>
        <begin position="20"/>
        <end position="39"/>
    </location>
</feature>
<reference evidence="2 3" key="1">
    <citation type="submission" date="2024-08" db="EMBL/GenBank/DDBJ databases">
        <title>Insights into the chromosomal genome structure of Flemingia macrophylla.</title>
        <authorList>
            <person name="Ding Y."/>
            <person name="Zhao Y."/>
            <person name="Bi W."/>
            <person name="Wu M."/>
            <person name="Zhao G."/>
            <person name="Gong Y."/>
            <person name="Li W."/>
            <person name="Zhang P."/>
        </authorList>
    </citation>
    <scope>NUCLEOTIDE SEQUENCE [LARGE SCALE GENOMIC DNA]</scope>
    <source>
        <strain evidence="2">DYQJB</strain>
        <tissue evidence="2">Leaf</tissue>
    </source>
</reference>
<evidence type="ECO:0000313" key="2">
    <source>
        <dbReference type="EMBL" id="KAL2316791.1"/>
    </source>
</evidence>
<dbReference type="EMBL" id="JBGMDY010000011">
    <property type="protein sequence ID" value="KAL2316791.1"/>
    <property type="molecule type" value="Genomic_DNA"/>
</dbReference>
<proteinExistence type="predicted"/>
<keyword evidence="3" id="KW-1185">Reference proteome</keyword>
<feature type="compositionally biased region" description="Low complexity" evidence="1">
    <location>
        <begin position="1"/>
        <end position="19"/>
    </location>
</feature>
<sequence length="161" mass="17923">MILTTDNLANQNTANATTLRSESNSEPESDHQTQINEKSNLSKKDNTLNKKGRIPPQTRLIYFSSSAQLVELTSSTPFVGMSGLNASYIQLRHQRACVRYVWANLFIASTTTNFVTTNLVSTSTVIKVSDARGQPTLVTLKNDVTMQILYLFRGDKMLYLG</sequence>
<evidence type="ECO:0000313" key="3">
    <source>
        <dbReference type="Proteomes" id="UP001603857"/>
    </source>
</evidence>
<accession>A0ABD1KZV2</accession>
<evidence type="ECO:0000256" key="1">
    <source>
        <dbReference type="SAM" id="MobiDB-lite"/>
    </source>
</evidence>